<dbReference type="Gene3D" id="2.40.50.140">
    <property type="entry name" value="Nucleic acid-binding proteins"/>
    <property type="match status" value="1"/>
</dbReference>
<dbReference type="InterPro" id="IPR015848">
    <property type="entry name" value="PNPase_PH_RNA-bd_bac/org-type"/>
</dbReference>
<sequence>MNKITQTFEVGNRKVTLETGEIGRQAHATVICNMDDTVVLAAATNSSRPTTQNFLPMAVDYQEKAYAAGKFPGGFFKREGRPSEKEVLTCRLIDRSIRPLFPSLYRNEINVNCSVLSYNPEVDGDIPAMIASFAAVRLSGMPVAATLGAVRVGLDSAGKPLVCPTIEETAASKLELLMAGSEEGILMVESSAQQLSEDTMIDALEAGHDAIKKIVAAVEEFHKKSGKQPQEWTEPVLDADIKAKLTDKATPQIKEAYGILDKQERSTRLSEIRATLREELLGDEPEVSTQNLFDIAVKKLESSVVREGMLKGGKRIDGRDATTVRDITIRTGVLPRTHGSALFTRGETQALVVCTLGTGRDEQKIDSLGGESYDRFLMHYNMPPYATGETGRMMSPKRREIGHGRLAKRALLPALPDLDEFGYSIRLVSEITESNGSSSMASVCGGSLAMMDAGVPVGTPVAGIAMGLIHGDDNDVILSDILGDEDHLGDMDFKVAGTAAGINALQMDIKINGVDRDLLARALAQAKDARLHILEKMNAELAKPRETVSDFAPSIMKIKIKVEKIRDVIGKSGSTINKLTEETGTNIDIDDDGTITVSGPTAEHCRNACKKIEGITSELELGQIYEGKVTKILDFGAIVSMPSGNDGLLHISRIANEHVENVRDRLKEGQEVRVKVVQSDRGKVRLSMRASDLES</sequence>
<comment type="catalytic activity">
    <reaction evidence="8">
        <text>RNA(n+1) + phosphate = RNA(n) + a ribonucleoside 5'-diphosphate</text>
        <dbReference type="Rhea" id="RHEA:22096"/>
        <dbReference type="Rhea" id="RHEA-COMP:14527"/>
        <dbReference type="Rhea" id="RHEA-COMP:17342"/>
        <dbReference type="ChEBI" id="CHEBI:43474"/>
        <dbReference type="ChEBI" id="CHEBI:57930"/>
        <dbReference type="ChEBI" id="CHEBI:140395"/>
        <dbReference type="EC" id="2.7.7.8"/>
    </reaction>
</comment>
<dbReference type="GO" id="GO:0005829">
    <property type="term" value="C:cytosol"/>
    <property type="evidence" value="ECO:0007669"/>
    <property type="project" value="UniProtKB-ARBA"/>
</dbReference>
<dbReference type="SMART" id="SM00316">
    <property type="entry name" value="S1"/>
    <property type="match status" value="1"/>
</dbReference>
<dbReference type="GO" id="GO:0000175">
    <property type="term" value="F:3'-5'-RNA exonuclease activity"/>
    <property type="evidence" value="ECO:0007669"/>
    <property type="project" value="TreeGrafter"/>
</dbReference>
<dbReference type="InterPro" id="IPR027408">
    <property type="entry name" value="PNPase/RNase_PH_dom_sf"/>
</dbReference>
<dbReference type="EMBL" id="JADHEI010000009">
    <property type="protein sequence ID" value="MBF2734518.1"/>
    <property type="molecule type" value="Genomic_DNA"/>
</dbReference>
<gene>
    <name evidence="8 10" type="primary">pnp</name>
    <name evidence="10" type="ORF">ISN26_00215</name>
</gene>
<comment type="subcellular location">
    <subcellularLocation>
        <location evidence="8">Cytoplasm</location>
    </subcellularLocation>
</comment>
<dbReference type="InterPro" id="IPR020568">
    <property type="entry name" value="Ribosomal_Su5_D2-typ_SF"/>
</dbReference>
<comment type="subunit">
    <text evidence="8">Component of the RNA degradosome, which is a multiprotein complex involved in RNA processing and mRNA degradation.</text>
</comment>
<evidence type="ECO:0000256" key="1">
    <source>
        <dbReference type="ARBA" id="ARBA00007404"/>
    </source>
</evidence>
<dbReference type="Proteomes" id="UP000604381">
    <property type="component" value="Unassembled WGS sequence"/>
</dbReference>
<evidence type="ECO:0000256" key="5">
    <source>
        <dbReference type="ARBA" id="ARBA00022723"/>
    </source>
</evidence>
<keyword evidence="3 8" id="KW-0808">Transferase</keyword>
<dbReference type="Gene3D" id="3.30.230.70">
    <property type="entry name" value="GHMP Kinase, N-terminal domain"/>
    <property type="match status" value="2"/>
</dbReference>
<dbReference type="Pfam" id="PF03725">
    <property type="entry name" value="RNase_PH_C"/>
    <property type="match status" value="1"/>
</dbReference>
<dbReference type="PROSITE" id="PS50126">
    <property type="entry name" value="S1"/>
    <property type="match status" value="1"/>
</dbReference>
<keyword evidence="6 8" id="KW-0460">Magnesium</keyword>
<dbReference type="SUPFAM" id="SSF54791">
    <property type="entry name" value="Eukaryotic type KH-domain (KH-domain type I)"/>
    <property type="match status" value="1"/>
</dbReference>
<keyword evidence="11" id="KW-1185">Reference proteome</keyword>
<evidence type="ECO:0000259" key="9">
    <source>
        <dbReference type="PROSITE" id="PS50126"/>
    </source>
</evidence>
<evidence type="ECO:0000256" key="3">
    <source>
        <dbReference type="ARBA" id="ARBA00022679"/>
    </source>
</evidence>
<dbReference type="CDD" id="cd11364">
    <property type="entry name" value="RNase_PH_PNPase_2"/>
    <property type="match status" value="1"/>
</dbReference>
<dbReference type="InterPro" id="IPR036612">
    <property type="entry name" value="KH_dom_type_1_sf"/>
</dbReference>
<name>A0A930UBG7_9GAMM</name>
<reference evidence="10" key="1">
    <citation type="submission" date="2020-10" db="EMBL/GenBank/DDBJ databases">
        <title>An improved Amphimedon queenslandica hologenome assembly reveals how three proteobacterial symbionts can extend the metabolic phenotypic of their marine sponge host.</title>
        <authorList>
            <person name="Degnan B."/>
            <person name="Degnan S."/>
            <person name="Xiang X."/>
        </authorList>
    </citation>
    <scope>NUCLEOTIDE SEQUENCE</scope>
    <source>
        <strain evidence="10">AqS2</strain>
    </source>
</reference>
<dbReference type="GO" id="GO:0006402">
    <property type="term" value="P:mRNA catabolic process"/>
    <property type="evidence" value="ECO:0007669"/>
    <property type="project" value="UniProtKB-UniRule"/>
</dbReference>
<dbReference type="GO" id="GO:0006396">
    <property type="term" value="P:RNA processing"/>
    <property type="evidence" value="ECO:0007669"/>
    <property type="project" value="InterPro"/>
</dbReference>
<dbReference type="GO" id="GO:0003723">
    <property type="term" value="F:RNA binding"/>
    <property type="evidence" value="ECO:0007669"/>
    <property type="project" value="UniProtKB-UniRule"/>
</dbReference>
<dbReference type="PANTHER" id="PTHR11252:SF0">
    <property type="entry name" value="POLYRIBONUCLEOTIDE NUCLEOTIDYLTRANSFERASE 1, MITOCHONDRIAL"/>
    <property type="match status" value="1"/>
</dbReference>
<keyword evidence="5 8" id="KW-0479">Metal-binding</keyword>
<accession>A0A930UBG7</accession>
<organism evidence="10 11">
    <name type="scientific">Candidatus Amphirhobacter heronislandensis</name>
    <dbReference type="NCBI Taxonomy" id="1732024"/>
    <lineage>
        <taxon>Bacteria</taxon>
        <taxon>Pseudomonadati</taxon>
        <taxon>Pseudomonadota</taxon>
        <taxon>Gammaproteobacteria</taxon>
        <taxon>Candidatus Tethybacterales</taxon>
        <taxon>Candidatus Tethybacteraceae</taxon>
        <taxon>Candidatus Amphirhobacter</taxon>
    </lineage>
</organism>
<dbReference type="FunFam" id="3.30.230.70:FF:000002">
    <property type="entry name" value="Polyribonucleotide nucleotidyltransferase"/>
    <property type="match status" value="1"/>
</dbReference>
<comment type="caution">
    <text evidence="10">The sequence shown here is derived from an EMBL/GenBank/DDBJ whole genome shotgun (WGS) entry which is preliminary data.</text>
</comment>
<dbReference type="InterPro" id="IPR012162">
    <property type="entry name" value="PNPase"/>
</dbReference>
<dbReference type="Pfam" id="PF03726">
    <property type="entry name" value="PNPase"/>
    <property type="match status" value="1"/>
</dbReference>
<dbReference type="Pfam" id="PF00013">
    <property type="entry name" value="KH_1"/>
    <property type="match status" value="1"/>
</dbReference>
<dbReference type="Pfam" id="PF00575">
    <property type="entry name" value="S1"/>
    <property type="match status" value="1"/>
</dbReference>
<dbReference type="InterPro" id="IPR012340">
    <property type="entry name" value="NA-bd_OB-fold"/>
</dbReference>
<dbReference type="InterPro" id="IPR036345">
    <property type="entry name" value="ExoRNase_PH_dom2_sf"/>
</dbReference>
<dbReference type="PANTHER" id="PTHR11252">
    <property type="entry name" value="POLYRIBONUCLEOTIDE NUCLEOTIDYLTRANSFERASE"/>
    <property type="match status" value="1"/>
</dbReference>
<dbReference type="CDD" id="cd02393">
    <property type="entry name" value="KH-I_PNPase"/>
    <property type="match status" value="1"/>
</dbReference>
<dbReference type="InterPro" id="IPR015847">
    <property type="entry name" value="ExoRNase_PH_dom2"/>
</dbReference>
<comment type="similarity">
    <text evidence="1 8">Belongs to the polyribonucleotide nucleotidyltransferase family.</text>
</comment>
<evidence type="ECO:0000256" key="7">
    <source>
        <dbReference type="ARBA" id="ARBA00022884"/>
    </source>
</evidence>
<dbReference type="GO" id="GO:0004654">
    <property type="term" value="F:polyribonucleotide nucleotidyltransferase activity"/>
    <property type="evidence" value="ECO:0007669"/>
    <property type="project" value="UniProtKB-UniRule"/>
</dbReference>
<keyword evidence="7 8" id="KW-0694">RNA-binding</keyword>
<dbReference type="PROSITE" id="PS50084">
    <property type="entry name" value="KH_TYPE_1"/>
    <property type="match status" value="1"/>
</dbReference>
<evidence type="ECO:0000313" key="11">
    <source>
        <dbReference type="Proteomes" id="UP000604381"/>
    </source>
</evidence>
<comment type="function">
    <text evidence="8">Involved in mRNA degradation. Catalyzes the phosphorolysis of single-stranded polyribonucleotides processively in the 3'- to 5'-direction.</text>
</comment>
<dbReference type="InterPro" id="IPR001247">
    <property type="entry name" value="ExoRNase_PH_dom1"/>
</dbReference>
<dbReference type="HAMAP" id="MF_01595">
    <property type="entry name" value="PNPase"/>
    <property type="match status" value="1"/>
</dbReference>
<comment type="cofactor">
    <cofactor evidence="8">
        <name>Mg(2+)</name>
        <dbReference type="ChEBI" id="CHEBI:18420"/>
    </cofactor>
</comment>
<dbReference type="Pfam" id="PF01138">
    <property type="entry name" value="RNase_PH"/>
    <property type="match status" value="2"/>
</dbReference>
<dbReference type="EC" id="2.7.7.8" evidence="8"/>
<dbReference type="SUPFAM" id="SSF50249">
    <property type="entry name" value="Nucleic acid-binding proteins"/>
    <property type="match status" value="1"/>
</dbReference>
<evidence type="ECO:0000256" key="4">
    <source>
        <dbReference type="ARBA" id="ARBA00022695"/>
    </source>
</evidence>
<protein>
    <recommendedName>
        <fullName evidence="8">Polyribonucleotide nucleotidyltransferase</fullName>
        <ecNumber evidence="8">2.7.7.8</ecNumber>
    </recommendedName>
    <alternativeName>
        <fullName evidence="8">Polynucleotide phosphorylase</fullName>
        <shortName evidence="8">PNPase</shortName>
    </alternativeName>
</protein>
<evidence type="ECO:0000256" key="6">
    <source>
        <dbReference type="ARBA" id="ARBA00022842"/>
    </source>
</evidence>
<keyword evidence="4 8" id="KW-0548">Nucleotidyltransferase</keyword>
<dbReference type="InterPro" id="IPR036456">
    <property type="entry name" value="PNPase_PH_RNA-bd_sf"/>
</dbReference>
<feature type="domain" description="S1 motif" evidence="9">
    <location>
        <begin position="622"/>
        <end position="689"/>
    </location>
</feature>
<evidence type="ECO:0000256" key="8">
    <source>
        <dbReference type="HAMAP-Rule" id="MF_01595"/>
    </source>
</evidence>
<dbReference type="SMART" id="SM00322">
    <property type="entry name" value="KH"/>
    <property type="match status" value="1"/>
</dbReference>
<proteinExistence type="inferred from homology"/>
<dbReference type="NCBIfam" id="TIGR03591">
    <property type="entry name" value="polynuc_phos"/>
    <property type="match status" value="1"/>
</dbReference>
<dbReference type="FunFam" id="3.30.230.70:FF:000001">
    <property type="entry name" value="Polyribonucleotide nucleotidyltransferase"/>
    <property type="match status" value="1"/>
</dbReference>
<dbReference type="InterPro" id="IPR003029">
    <property type="entry name" value="S1_domain"/>
</dbReference>
<dbReference type="SUPFAM" id="SSF55666">
    <property type="entry name" value="Ribonuclease PH domain 2-like"/>
    <property type="match status" value="2"/>
</dbReference>
<keyword evidence="2 8" id="KW-0963">Cytoplasm</keyword>
<dbReference type="Gene3D" id="3.30.1370.10">
    <property type="entry name" value="K Homology domain, type 1"/>
    <property type="match status" value="1"/>
</dbReference>
<feature type="binding site" evidence="8">
    <location>
        <position position="486"/>
    </location>
    <ligand>
        <name>Mg(2+)</name>
        <dbReference type="ChEBI" id="CHEBI:18420"/>
    </ligand>
</feature>
<dbReference type="AlphaFoldDB" id="A0A930UBG7"/>
<dbReference type="GO" id="GO:0000287">
    <property type="term" value="F:magnesium ion binding"/>
    <property type="evidence" value="ECO:0007669"/>
    <property type="project" value="UniProtKB-UniRule"/>
</dbReference>
<dbReference type="InterPro" id="IPR004088">
    <property type="entry name" value="KH_dom_type_1"/>
</dbReference>
<dbReference type="InterPro" id="IPR004087">
    <property type="entry name" value="KH_dom"/>
</dbReference>
<dbReference type="FunFam" id="3.30.1370.10:FF:000001">
    <property type="entry name" value="Polyribonucleotide nucleotidyltransferase"/>
    <property type="match status" value="1"/>
</dbReference>
<dbReference type="SUPFAM" id="SSF46915">
    <property type="entry name" value="Polynucleotide phosphorylase/guanosine pentaphosphate synthase (PNPase/GPSI), domain 3"/>
    <property type="match status" value="1"/>
</dbReference>
<dbReference type="SUPFAM" id="SSF54211">
    <property type="entry name" value="Ribosomal protein S5 domain 2-like"/>
    <property type="match status" value="2"/>
</dbReference>
<evidence type="ECO:0000256" key="2">
    <source>
        <dbReference type="ARBA" id="ARBA00022490"/>
    </source>
</evidence>
<evidence type="ECO:0000313" key="10">
    <source>
        <dbReference type="EMBL" id="MBF2734518.1"/>
    </source>
</evidence>
<dbReference type="NCBIfam" id="NF008805">
    <property type="entry name" value="PRK11824.1"/>
    <property type="match status" value="1"/>
</dbReference>
<feature type="binding site" evidence="8">
    <location>
        <position position="492"/>
    </location>
    <ligand>
        <name>Mg(2+)</name>
        <dbReference type="ChEBI" id="CHEBI:18420"/>
    </ligand>
</feature>
<dbReference type="PIRSF" id="PIRSF005499">
    <property type="entry name" value="PNPase"/>
    <property type="match status" value="1"/>
</dbReference>